<dbReference type="Pfam" id="PF12627">
    <property type="entry name" value="PolyA_pol_RNAbd"/>
    <property type="match status" value="1"/>
</dbReference>
<evidence type="ECO:0000259" key="11">
    <source>
        <dbReference type="Pfam" id="PF01743"/>
    </source>
</evidence>
<evidence type="ECO:0000313" key="13">
    <source>
        <dbReference type="Ensembl" id="ENSSSCP00015008866.1"/>
    </source>
</evidence>
<dbReference type="AlphaFoldDB" id="A0A8D0MXS0"/>
<evidence type="ECO:0000256" key="10">
    <source>
        <dbReference type="SAM" id="Phobius"/>
    </source>
</evidence>
<comment type="cofactor">
    <cofactor evidence="1">
        <name>Mg(2+)</name>
        <dbReference type="ChEBI" id="CHEBI:18420"/>
    </cofactor>
</comment>
<dbReference type="Ensembl" id="ENSSSCT00015022772.1">
    <property type="protein sequence ID" value="ENSSSCP00015008866.1"/>
    <property type="gene ID" value="ENSSSCG00015017225.1"/>
</dbReference>
<name>A0A8D0MXS0_PIG</name>
<keyword evidence="7" id="KW-0547">Nucleotide-binding</keyword>
<evidence type="ECO:0000256" key="9">
    <source>
        <dbReference type="RuleBase" id="RU003953"/>
    </source>
</evidence>
<dbReference type="GO" id="GO:0000166">
    <property type="term" value="F:nucleotide binding"/>
    <property type="evidence" value="ECO:0007669"/>
    <property type="project" value="UniProtKB-KW"/>
</dbReference>
<dbReference type="GO" id="GO:0016779">
    <property type="term" value="F:nucleotidyltransferase activity"/>
    <property type="evidence" value="ECO:0007669"/>
    <property type="project" value="UniProtKB-KW"/>
</dbReference>
<feature type="domain" description="Poly A polymerase head" evidence="11">
    <location>
        <begin position="59"/>
        <end position="160"/>
    </location>
</feature>
<dbReference type="PANTHER" id="PTHR46173:SF1">
    <property type="entry name" value="CCA TRNA NUCLEOTIDYLTRANSFERASE 1, MITOCHONDRIAL"/>
    <property type="match status" value="1"/>
</dbReference>
<protein>
    <recommendedName>
        <fullName evidence="15">CCA tRNA nucleotidyltransferase 1, mitochondrial</fullName>
    </recommendedName>
</protein>
<dbReference type="CDD" id="cd05398">
    <property type="entry name" value="NT_ClassII-CCAase"/>
    <property type="match status" value="1"/>
</dbReference>
<keyword evidence="4" id="KW-0819">tRNA processing</keyword>
<dbReference type="GO" id="GO:0001680">
    <property type="term" value="P:tRNA 3'-terminal CCA addition"/>
    <property type="evidence" value="ECO:0007669"/>
    <property type="project" value="UniProtKB-ARBA"/>
</dbReference>
<dbReference type="FunFam" id="1.10.3090.10:FF:000004">
    <property type="entry name" value="CCA tRNA nucleotidyltransferase 1, mitochondrial"/>
    <property type="match status" value="1"/>
</dbReference>
<evidence type="ECO:0000256" key="1">
    <source>
        <dbReference type="ARBA" id="ARBA00001946"/>
    </source>
</evidence>
<evidence type="ECO:0000256" key="2">
    <source>
        <dbReference type="ARBA" id="ARBA00007265"/>
    </source>
</evidence>
<keyword evidence="10" id="KW-1133">Transmembrane helix</keyword>
<feature type="transmembrane region" description="Helical" evidence="10">
    <location>
        <begin position="153"/>
        <end position="175"/>
    </location>
</feature>
<evidence type="ECO:0000259" key="12">
    <source>
        <dbReference type="Pfam" id="PF12627"/>
    </source>
</evidence>
<keyword evidence="10" id="KW-0812">Transmembrane</keyword>
<dbReference type="Gene3D" id="3.30.460.10">
    <property type="entry name" value="Beta Polymerase, domain 2"/>
    <property type="match status" value="1"/>
</dbReference>
<keyword evidence="5" id="KW-0548">Nucleotidyltransferase</keyword>
<evidence type="ECO:0000256" key="4">
    <source>
        <dbReference type="ARBA" id="ARBA00022694"/>
    </source>
</evidence>
<keyword evidence="8" id="KW-0460">Magnesium</keyword>
<evidence type="ECO:0000313" key="14">
    <source>
        <dbReference type="Proteomes" id="UP000694726"/>
    </source>
</evidence>
<reference evidence="13" key="1">
    <citation type="submission" date="2025-08" db="UniProtKB">
        <authorList>
            <consortium name="Ensembl"/>
        </authorList>
    </citation>
    <scope>IDENTIFICATION</scope>
</reference>
<dbReference type="Proteomes" id="UP000694726">
    <property type="component" value="Unplaced"/>
</dbReference>
<keyword evidence="9" id="KW-0694">RNA-binding</keyword>
<proteinExistence type="inferred from homology"/>
<keyword evidence="10" id="KW-0472">Membrane</keyword>
<feature type="domain" description="tRNA nucleotidyltransferase/poly(A) polymerase RNA and SrmB- binding" evidence="12">
    <location>
        <begin position="215"/>
        <end position="266"/>
    </location>
</feature>
<evidence type="ECO:0000256" key="6">
    <source>
        <dbReference type="ARBA" id="ARBA00022723"/>
    </source>
</evidence>
<evidence type="ECO:0008006" key="15">
    <source>
        <dbReference type="Google" id="ProtNLM"/>
    </source>
</evidence>
<evidence type="ECO:0000256" key="7">
    <source>
        <dbReference type="ARBA" id="ARBA00022741"/>
    </source>
</evidence>
<evidence type="ECO:0000256" key="8">
    <source>
        <dbReference type="ARBA" id="ARBA00022842"/>
    </source>
</evidence>
<organism evidence="13 14">
    <name type="scientific">Sus scrofa</name>
    <name type="common">Pig</name>
    <dbReference type="NCBI Taxonomy" id="9823"/>
    <lineage>
        <taxon>Eukaryota</taxon>
        <taxon>Metazoa</taxon>
        <taxon>Chordata</taxon>
        <taxon>Craniata</taxon>
        <taxon>Vertebrata</taxon>
        <taxon>Euteleostomi</taxon>
        <taxon>Mammalia</taxon>
        <taxon>Eutheria</taxon>
        <taxon>Laurasiatheria</taxon>
        <taxon>Artiodactyla</taxon>
        <taxon>Suina</taxon>
        <taxon>Suidae</taxon>
        <taxon>Sus</taxon>
    </lineage>
</organism>
<dbReference type="GO" id="GO:0046872">
    <property type="term" value="F:metal ion binding"/>
    <property type="evidence" value="ECO:0007669"/>
    <property type="project" value="UniProtKB-KW"/>
</dbReference>
<dbReference type="InterPro" id="IPR050264">
    <property type="entry name" value="Bact_CCA-adding_enz_type3_sf"/>
</dbReference>
<dbReference type="Gene3D" id="1.10.3090.10">
    <property type="entry name" value="cca-adding enzyme, domain 2"/>
    <property type="match status" value="1"/>
</dbReference>
<keyword evidence="6" id="KW-0479">Metal-binding</keyword>
<evidence type="ECO:0000256" key="5">
    <source>
        <dbReference type="ARBA" id="ARBA00022695"/>
    </source>
</evidence>
<dbReference type="InterPro" id="IPR032828">
    <property type="entry name" value="PolyA_RNA-bd"/>
</dbReference>
<dbReference type="InterPro" id="IPR002646">
    <property type="entry name" value="PolA_pol_head_dom"/>
</dbReference>
<sequence length="433" mass="49530">MLRCLDPWRRPLLSCSWSRLCLVKQYLFTMKLQSPEFQSLFTEGLKTLTELFVKENHELRIAGGAVRDLLSGVKPQDVDFATTATPVQMKELFQSVGIRMINNKGEKHGTITARLHEENFEITTLRVDVATDGRHAEVEFTTDWQKDAERRDLTINSMFLVFLFLFSFFFGLSIFSRAAPAAYGSSQAREVVWYTLRILFCRFYGKIVDKPGDHDPETLEAIAENAKGLAGISGERIWVELKKILTGNHVNHLIHLMYDLDVAPYIGLPANASLEEFNKVSKNVEGFSPKPMTLLTSLFRVQDDVTKLDLRLKISKEEKNLGLFIVKNRKDLIKAKDSSEPLKPYQDFIIDCRESDATARVCELLKYQGEHCLLKEMQQWSIPPFPVSGHDIRKVGISSGKEIGALLQQLREQWKKSGYQMEKDELLSYIKKT</sequence>
<dbReference type="SUPFAM" id="SSF81301">
    <property type="entry name" value="Nucleotidyltransferase"/>
    <property type="match status" value="1"/>
</dbReference>
<dbReference type="Pfam" id="PF01743">
    <property type="entry name" value="PolyA_pol"/>
    <property type="match status" value="1"/>
</dbReference>
<evidence type="ECO:0000256" key="3">
    <source>
        <dbReference type="ARBA" id="ARBA00022679"/>
    </source>
</evidence>
<dbReference type="PANTHER" id="PTHR46173">
    <property type="entry name" value="CCA TRNA NUCLEOTIDYLTRANSFERASE 1, MITOCHONDRIAL"/>
    <property type="match status" value="1"/>
</dbReference>
<accession>A0A8D0MXS0</accession>
<dbReference type="SUPFAM" id="SSF81891">
    <property type="entry name" value="Poly A polymerase C-terminal region-like"/>
    <property type="match status" value="1"/>
</dbReference>
<dbReference type="InterPro" id="IPR043519">
    <property type="entry name" value="NT_sf"/>
</dbReference>
<dbReference type="GO" id="GO:0003723">
    <property type="term" value="F:RNA binding"/>
    <property type="evidence" value="ECO:0007669"/>
    <property type="project" value="UniProtKB-KW"/>
</dbReference>
<comment type="similarity">
    <text evidence="2 9">Belongs to the tRNA nucleotidyltransferase/poly(A) polymerase family.</text>
</comment>
<keyword evidence="3 9" id="KW-0808">Transferase</keyword>